<gene>
    <name evidence="2" type="ordered locus">ANT_10980</name>
</gene>
<evidence type="ECO:0000256" key="1">
    <source>
        <dbReference type="SAM" id="Phobius"/>
    </source>
</evidence>
<dbReference type="RefSeq" id="WP_013559522.1">
    <property type="nucleotide sequence ID" value="NC_014960.1"/>
</dbReference>
<dbReference type="HOGENOM" id="CLU_2128265_0_0_0"/>
<protein>
    <submittedName>
        <fullName evidence="2">Hypothetical membrane protein</fullName>
    </submittedName>
</protein>
<dbReference type="OrthoDB" id="9929589at2"/>
<keyword evidence="1" id="KW-1133">Transmembrane helix</keyword>
<evidence type="ECO:0000313" key="3">
    <source>
        <dbReference type="Proteomes" id="UP000008922"/>
    </source>
</evidence>
<dbReference type="STRING" id="926569.ANT_10980"/>
<reference evidence="2 3" key="1">
    <citation type="submission" date="2010-12" db="EMBL/GenBank/DDBJ databases">
        <title>Whole genome sequence of Anaerolinea thermophila UNI-1.</title>
        <authorList>
            <person name="Narita-Yamada S."/>
            <person name="Kishi E."/>
            <person name="Watanabe Y."/>
            <person name="Takasaki K."/>
            <person name="Ankai A."/>
            <person name="Oguchi A."/>
            <person name="Fukui S."/>
            <person name="Takahashi M."/>
            <person name="Yashiro I."/>
            <person name="Hosoyama A."/>
            <person name="Sekiguchi Y."/>
            <person name="Hanada S."/>
            <person name="Fujita N."/>
        </authorList>
    </citation>
    <scope>NUCLEOTIDE SEQUENCE [LARGE SCALE GENOMIC DNA]</scope>
    <source>
        <strain evidence="3">DSM 14523 / JCM 11388 / NBRC 100420 / UNI-1</strain>
    </source>
</reference>
<evidence type="ECO:0000313" key="2">
    <source>
        <dbReference type="EMBL" id="BAJ63132.1"/>
    </source>
</evidence>
<dbReference type="Proteomes" id="UP000008922">
    <property type="component" value="Chromosome"/>
</dbReference>
<dbReference type="EMBL" id="AP012029">
    <property type="protein sequence ID" value="BAJ63132.1"/>
    <property type="molecule type" value="Genomic_DNA"/>
</dbReference>
<feature type="transmembrane region" description="Helical" evidence="1">
    <location>
        <begin position="92"/>
        <end position="111"/>
    </location>
</feature>
<accession>E8N3W8</accession>
<keyword evidence="1" id="KW-0812">Transmembrane</keyword>
<dbReference type="KEGG" id="atm:ANT_10980"/>
<organism evidence="2 3">
    <name type="scientific">Anaerolinea thermophila (strain DSM 14523 / JCM 11388 / NBRC 100420 / UNI-1)</name>
    <dbReference type="NCBI Taxonomy" id="926569"/>
    <lineage>
        <taxon>Bacteria</taxon>
        <taxon>Bacillati</taxon>
        <taxon>Chloroflexota</taxon>
        <taxon>Anaerolineae</taxon>
        <taxon>Anaerolineales</taxon>
        <taxon>Anaerolineaceae</taxon>
        <taxon>Anaerolinea</taxon>
    </lineage>
</organism>
<sequence>MNESPLTGWKMVRSVLLSLLAFLVWLATAALGLVEIFLVRQTTLRIFARFSNETAVGTALGNWVAFFAAGTWLAYVVFAAETQFRKKSLGEGWNLFAWGAAIELLILVLYFTV</sequence>
<proteinExistence type="predicted"/>
<dbReference type="InParanoid" id="E8N3W8"/>
<feature type="transmembrane region" description="Helical" evidence="1">
    <location>
        <begin position="56"/>
        <end position="80"/>
    </location>
</feature>
<keyword evidence="3" id="KW-1185">Reference proteome</keyword>
<name>E8N3W8_ANATU</name>
<keyword evidence="1" id="KW-0472">Membrane</keyword>
<dbReference type="AlphaFoldDB" id="E8N3W8"/>